<dbReference type="AlphaFoldDB" id="A0AAE1QLM4"/>
<evidence type="ECO:0000313" key="2">
    <source>
        <dbReference type="EMBL" id="KAK4328965.1"/>
    </source>
</evidence>
<comment type="caution">
    <text evidence="2">The sequence shown here is derived from an EMBL/GenBank/DDBJ whole genome shotgun (WGS) entry which is preliminary data.</text>
</comment>
<keyword evidence="3" id="KW-1185">Reference proteome</keyword>
<dbReference type="Proteomes" id="UP001292094">
    <property type="component" value="Unassembled WGS sequence"/>
</dbReference>
<feature type="region of interest" description="Disordered" evidence="1">
    <location>
        <begin position="216"/>
        <end position="284"/>
    </location>
</feature>
<feature type="compositionally biased region" description="Basic and acidic residues" evidence="1">
    <location>
        <begin position="18"/>
        <end position="29"/>
    </location>
</feature>
<evidence type="ECO:0000256" key="1">
    <source>
        <dbReference type="SAM" id="MobiDB-lite"/>
    </source>
</evidence>
<feature type="compositionally biased region" description="Basic and acidic residues" evidence="1">
    <location>
        <begin position="241"/>
        <end position="251"/>
    </location>
</feature>
<dbReference type="EMBL" id="JAWZYT010000047">
    <property type="protein sequence ID" value="KAK4328965.1"/>
    <property type="molecule type" value="Genomic_DNA"/>
</dbReference>
<feature type="compositionally biased region" description="Basic residues" evidence="1">
    <location>
        <begin position="216"/>
        <end position="240"/>
    </location>
</feature>
<accession>A0AAE1QLM4</accession>
<name>A0AAE1QLM4_9EUCA</name>
<dbReference type="InterPro" id="IPR050645">
    <property type="entry name" value="Histidine_acid_phosphatase"/>
</dbReference>
<evidence type="ECO:0000313" key="3">
    <source>
        <dbReference type="Proteomes" id="UP001292094"/>
    </source>
</evidence>
<reference evidence="2" key="1">
    <citation type="submission" date="2023-11" db="EMBL/GenBank/DDBJ databases">
        <title>Genome assemblies of two species of porcelain crab, Petrolisthes cinctipes and Petrolisthes manimaculis (Anomura: Porcellanidae).</title>
        <authorList>
            <person name="Angst P."/>
        </authorList>
    </citation>
    <scope>NUCLEOTIDE SEQUENCE</scope>
    <source>
        <strain evidence="2">PB745_02</strain>
        <tissue evidence="2">Gill</tissue>
    </source>
</reference>
<gene>
    <name evidence="2" type="ORF">Pmani_000657</name>
</gene>
<feature type="region of interest" description="Disordered" evidence="1">
    <location>
        <begin position="1"/>
        <end position="50"/>
    </location>
</feature>
<dbReference type="PANTHER" id="PTHR11567:SF25">
    <property type="entry name" value="PROTEIN FRA10AC1"/>
    <property type="match status" value="1"/>
</dbReference>
<dbReference type="Pfam" id="PF09725">
    <property type="entry name" value="Fra10Ac1"/>
    <property type="match status" value="1"/>
</dbReference>
<dbReference type="InterPro" id="IPR019129">
    <property type="entry name" value="Folate-sensitive_fs_Fra10Ac1"/>
</dbReference>
<protein>
    <recommendedName>
        <fullName evidence="4">Protein FRA10AC1</fullName>
    </recommendedName>
</protein>
<sequence>MALKNSATGYDSAFEEDEKLRQRQKERHSLFNRVRQHQPGLPSRSVLADEASREEGRRLRYQMSNLTAFERHKLLINQYVLYHPGSTAVLQRDTSKDKRDIDVVRENHQFLWDMSDQVDTWEKQLARRYYDKLFREYCICDLSHYKENKVGMRWRVEQEVVSGKGQFSCGEKRCGEREGLRTWEMNFAYVEQGTKKNALVKLRLCHDCSYKVNYHHKRKELTKRPGKSKNKLRGKEKKKSKKEDKEEKGRTEDEDIIKDEDGKGKEEEAANIWKGPAKLTDEKSREEEFEEYLEDLFL</sequence>
<dbReference type="GO" id="GO:0016791">
    <property type="term" value="F:phosphatase activity"/>
    <property type="evidence" value="ECO:0007669"/>
    <property type="project" value="TreeGrafter"/>
</dbReference>
<proteinExistence type="predicted"/>
<evidence type="ECO:0008006" key="4">
    <source>
        <dbReference type="Google" id="ProtNLM"/>
    </source>
</evidence>
<feature type="compositionally biased region" description="Basic and acidic residues" evidence="1">
    <location>
        <begin position="259"/>
        <end position="268"/>
    </location>
</feature>
<dbReference type="PANTHER" id="PTHR11567">
    <property type="entry name" value="ACID PHOSPHATASE-RELATED"/>
    <property type="match status" value="1"/>
</dbReference>
<organism evidence="2 3">
    <name type="scientific">Petrolisthes manimaculis</name>
    <dbReference type="NCBI Taxonomy" id="1843537"/>
    <lineage>
        <taxon>Eukaryota</taxon>
        <taxon>Metazoa</taxon>
        <taxon>Ecdysozoa</taxon>
        <taxon>Arthropoda</taxon>
        <taxon>Crustacea</taxon>
        <taxon>Multicrustacea</taxon>
        <taxon>Malacostraca</taxon>
        <taxon>Eumalacostraca</taxon>
        <taxon>Eucarida</taxon>
        <taxon>Decapoda</taxon>
        <taxon>Pleocyemata</taxon>
        <taxon>Anomura</taxon>
        <taxon>Galatheoidea</taxon>
        <taxon>Porcellanidae</taxon>
        <taxon>Petrolisthes</taxon>
    </lineage>
</organism>